<feature type="compositionally biased region" description="Low complexity" evidence="1">
    <location>
        <begin position="1196"/>
        <end position="1205"/>
    </location>
</feature>
<dbReference type="SUPFAM" id="SSF50939">
    <property type="entry name" value="Sialidases"/>
    <property type="match status" value="1"/>
</dbReference>
<dbReference type="InterPro" id="IPR036278">
    <property type="entry name" value="Sialidase_sf"/>
</dbReference>
<protein>
    <submittedName>
        <fullName evidence="3">Chitobiase/beta-hexosaminidase C-terminal domain-containing protein</fullName>
    </submittedName>
</protein>
<dbReference type="EMBL" id="CP098755">
    <property type="protein sequence ID" value="USG65059.1"/>
    <property type="molecule type" value="Genomic_DNA"/>
</dbReference>
<dbReference type="PANTHER" id="PTHR43308:SF5">
    <property type="entry name" value="S-LAYER PROTEIN _ PEPTIDOGLYCAN ENDO-BETA-N-ACETYLGLUCOSAMINIDASE"/>
    <property type="match status" value="1"/>
</dbReference>
<reference evidence="3" key="1">
    <citation type="submission" date="2022-06" db="EMBL/GenBank/DDBJ databases">
        <title>Genome sequencing of Brevibacillus sp. BB3-R1.</title>
        <authorList>
            <person name="Heo J."/>
            <person name="Lee D."/>
            <person name="Won M."/>
            <person name="Han B.-H."/>
            <person name="Hong S.-B."/>
            <person name="Kwon S.-W."/>
        </authorList>
    </citation>
    <scope>NUCLEOTIDE SEQUENCE</scope>
    <source>
        <strain evidence="3">BB3-R1</strain>
    </source>
</reference>
<dbReference type="Proteomes" id="UP001056500">
    <property type="component" value="Chromosome"/>
</dbReference>
<feature type="compositionally biased region" description="Basic and acidic residues" evidence="1">
    <location>
        <begin position="1168"/>
        <end position="1187"/>
    </location>
</feature>
<evidence type="ECO:0000313" key="4">
    <source>
        <dbReference type="Proteomes" id="UP001056500"/>
    </source>
</evidence>
<evidence type="ECO:0000259" key="2">
    <source>
        <dbReference type="PROSITE" id="PS51272"/>
    </source>
</evidence>
<proteinExistence type="predicted"/>
<keyword evidence="4" id="KW-1185">Reference proteome</keyword>
<dbReference type="PROSITE" id="PS51272">
    <property type="entry name" value="SLH"/>
    <property type="match status" value="3"/>
</dbReference>
<evidence type="ECO:0000313" key="3">
    <source>
        <dbReference type="EMBL" id="USG65059.1"/>
    </source>
</evidence>
<evidence type="ECO:0000256" key="1">
    <source>
        <dbReference type="SAM" id="MobiDB-lite"/>
    </source>
</evidence>
<dbReference type="RefSeq" id="WP_251872166.1">
    <property type="nucleotide sequence ID" value="NZ_CP098755.1"/>
</dbReference>
<accession>A0ABY4WI90</accession>
<feature type="region of interest" description="Disordered" evidence="1">
    <location>
        <begin position="1148"/>
        <end position="1210"/>
    </location>
</feature>
<dbReference type="InterPro" id="IPR001119">
    <property type="entry name" value="SLH_dom"/>
</dbReference>
<dbReference type="PANTHER" id="PTHR43308">
    <property type="entry name" value="OUTER MEMBRANE PROTEIN ALPHA-RELATED"/>
    <property type="match status" value="1"/>
</dbReference>
<feature type="domain" description="SLH" evidence="2">
    <location>
        <begin position="1549"/>
        <end position="1612"/>
    </location>
</feature>
<sequence length="1651" mass="172279">MKKLVSIATNGTNIVAVGDSGGAIYDSVDGTNWFDRSLPAEVSGFNAVTYGMGKFWAVGKSSDNATFVIYSSIDGEVWTKVDSARPSKQLYGVAYGNGKLVAVGLSGYIYVSDDGVSWEEKTPPAGVETVSFATVTYGDGNFYVGGTNEKMLSSSDGSDWTIAHSGSSGKSISSIKVGSGKVFLAGSAGLVLIGDAFVPLVPVQMPTASPAGGEVEAGTTVTLSSGTAGATIYYTTDGSTPTTNSSEYSDPITVNSAVTIKAIAVKSGMTDSEVMSESYTIAAMPQVATPTANPAGGEVAAGTTVTLSSATAGATIYYTTDESTPTTSSSEYSGPITVNNAVTIKAIAVKSGMTDSAVMSESYTIAAMPQVATPTANPAGGEVEAGTTVTLSSATAGATIYYTTDGSTPTTSSSEYSDPITVNSAVTIKAIAVKSGMTDSAVMSESYTIAAIPQVATPTANPAGGEVEAGTRVTLSSATAGATIYYTTDGNTPTTSSSEYSDPIRVNRAVTIKAIAVKSGMADSAVMSESYTIAAMPQVATPTANPAGGEVEAGTRVTLSSATAGATIYYTTDGSTPTTSSSEYSDPITVNNAVTIKAIAVKSGMTDSTVMSESYTIAAIPQVATPTANPAGGEVEAGTRVTLSSATAGATIYYTTDGNTPTTSSSEYSDPIRVNRAVTIKAIAVKSGMADSAVMSESYTIAAIPQVATPTANPAGGEVAAGTTVTLSSATAGATIYYTTDESTPTTSSSEYSDPITVNNAVTIKAIAVKSGMTDSAVMSESYTIAAIPQVATPTANPAGGEVEAGTTVTLSSATEGATIYYTTDGSTPTTSSSEYSDPIRVNRAVSIKAIAVKSGMTDSTVMSESYTIRIPNVEVTGVESPAPITDLPNGTAKTVVALGLPSWVEVTLSNGASIDTEVDWSVTTADYDPTSKEKQTFAVSGNLVNLPRGITNPQNLTASIQVTVNAAESIDRDIISVTSPAPITGLANGTPKKADALGLPDEVEVTLADNSTLAVSVKWDVSNADYDPESKEAQSFTVTGELVKLPKGVTNSQDLRVSIRVKVKAADEAETPRQIVKVRQPEAIKDVENGTRKNATALGLPEEVRVTLDDDSTISVEVKWDVEDADYNPNSRKKQRFTVKGKLINLPDHVENPENLGASISVTVDAAPRENDRDDDKNDRDNDKGKSGTGGSSSGGSTSSGIKDSTSRVKVEAGNDQSLFEQLEITRKTLEGKQVDEVVFDRQNAKNILQKAKENNKDMIRIRIDDLPGNPADEVIVKVPKNTLELIKEHQVALEVKTGDVIIAIPREIVATLPENELYFRVVPISNRSDRQAVTQRTLDAEAVKLAAGGQQVQVVGKPMIIETNYSNQRTRVTFPLQDVKLPTESGALQAFLATLAVYVDHTDGEKELKTGVIRYDEKGKPVGIEIEITKFSTFTILSLQGKQVHVEHKAFMTGYPNGTFQPNRIMSRAEMAAVIAFFLQETGQQTQAEVATFADVEPSHWAAKAIQLVYSAGLMTGDADGLFHPNATVTRADMATIFAKWKNLETKQGAAFTDVQGHWAATSIAAVAEQGMMKGYADGSFRPNQGVTRAEAAALFNRVTGRGPLVGITKAIWSDVSMTHWAFAEIAEATISHAAMQNADGTEQVTDER</sequence>
<dbReference type="InterPro" id="IPR011081">
    <property type="entry name" value="Big_4"/>
</dbReference>
<dbReference type="Pfam" id="PF00395">
    <property type="entry name" value="SLH"/>
    <property type="match status" value="3"/>
</dbReference>
<dbReference type="Pfam" id="PF07532">
    <property type="entry name" value="Big_4"/>
    <property type="match status" value="2"/>
</dbReference>
<feature type="domain" description="SLH" evidence="2">
    <location>
        <begin position="1421"/>
        <end position="1490"/>
    </location>
</feature>
<dbReference type="InterPro" id="IPR059177">
    <property type="entry name" value="GH29D-like_dom"/>
</dbReference>
<organism evidence="3 4">
    <name type="scientific">Brevibacillus ruminantium</name>
    <dbReference type="NCBI Taxonomy" id="2950604"/>
    <lineage>
        <taxon>Bacteria</taxon>
        <taxon>Bacillati</taxon>
        <taxon>Bacillota</taxon>
        <taxon>Bacilli</taxon>
        <taxon>Bacillales</taxon>
        <taxon>Paenibacillaceae</taxon>
        <taxon>Brevibacillus</taxon>
    </lineage>
</organism>
<name>A0ABY4WI90_9BACL</name>
<feature type="domain" description="SLH" evidence="2">
    <location>
        <begin position="1491"/>
        <end position="1548"/>
    </location>
</feature>
<dbReference type="Pfam" id="PF13290">
    <property type="entry name" value="CHB_HEX_C_1"/>
    <property type="match status" value="8"/>
</dbReference>
<gene>
    <name evidence="3" type="ORF">NDK47_23525</name>
</gene>
<dbReference type="InterPro" id="IPR051465">
    <property type="entry name" value="Cell_Envelope_Struct_Comp"/>
</dbReference>